<sequence>ASCSSSQQKVSHVLLPEATMMSELSDLPDCVISHIFSKLSLKSLVKTSALSKQWYHEWGLRKDLNFDLHNMFDYNPFPKFPITLTLYQELQSLFATRMGNFMQKYHGY</sequence>
<dbReference type="Pfam" id="PF00646">
    <property type="entry name" value="F-box"/>
    <property type="match status" value="1"/>
</dbReference>
<dbReference type="EMBL" id="JAMSHJ010000003">
    <property type="protein sequence ID" value="KAI5426051.1"/>
    <property type="molecule type" value="Genomic_DNA"/>
</dbReference>
<comment type="caution">
    <text evidence="2">The sequence shown here is derived from an EMBL/GenBank/DDBJ whole genome shotgun (WGS) entry which is preliminary data.</text>
</comment>
<protein>
    <recommendedName>
        <fullName evidence="1">F-box domain-containing protein</fullName>
    </recommendedName>
</protein>
<accession>A0A9D5B0R2</accession>
<feature type="domain" description="F-box" evidence="1">
    <location>
        <begin position="21"/>
        <end position="71"/>
    </location>
</feature>
<organism evidence="2 3">
    <name type="scientific">Pisum sativum</name>
    <name type="common">Garden pea</name>
    <name type="synonym">Lathyrus oleraceus</name>
    <dbReference type="NCBI Taxonomy" id="3888"/>
    <lineage>
        <taxon>Eukaryota</taxon>
        <taxon>Viridiplantae</taxon>
        <taxon>Streptophyta</taxon>
        <taxon>Embryophyta</taxon>
        <taxon>Tracheophyta</taxon>
        <taxon>Spermatophyta</taxon>
        <taxon>Magnoliopsida</taxon>
        <taxon>eudicotyledons</taxon>
        <taxon>Gunneridae</taxon>
        <taxon>Pentapetalae</taxon>
        <taxon>rosids</taxon>
        <taxon>fabids</taxon>
        <taxon>Fabales</taxon>
        <taxon>Fabaceae</taxon>
        <taxon>Papilionoideae</taxon>
        <taxon>50 kb inversion clade</taxon>
        <taxon>NPAAA clade</taxon>
        <taxon>Hologalegina</taxon>
        <taxon>IRL clade</taxon>
        <taxon>Fabeae</taxon>
        <taxon>Lathyrus</taxon>
    </lineage>
</organism>
<dbReference type="Gene3D" id="1.20.1280.50">
    <property type="match status" value="1"/>
</dbReference>
<gene>
    <name evidence="2" type="ORF">KIW84_031757</name>
</gene>
<dbReference type="Gramene" id="Psat03G0175700-T1">
    <property type="protein sequence ID" value="KAI5426051.1"/>
    <property type="gene ID" value="KIW84_031757"/>
</dbReference>
<dbReference type="InterPro" id="IPR001810">
    <property type="entry name" value="F-box_dom"/>
</dbReference>
<proteinExistence type="predicted"/>
<dbReference type="PROSITE" id="PS50181">
    <property type="entry name" value="FBOX"/>
    <property type="match status" value="1"/>
</dbReference>
<evidence type="ECO:0000313" key="2">
    <source>
        <dbReference type="EMBL" id="KAI5426051.1"/>
    </source>
</evidence>
<feature type="non-terminal residue" evidence="2">
    <location>
        <position position="108"/>
    </location>
</feature>
<dbReference type="PANTHER" id="PTHR31639">
    <property type="entry name" value="F-BOX PROTEIN-LIKE"/>
    <property type="match status" value="1"/>
</dbReference>
<dbReference type="SUPFAM" id="SSF81383">
    <property type="entry name" value="F-box domain"/>
    <property type="match status" value="1"/>
</dbReference>
<dbReference type="AlphaFoldDB" id="A0A9D5B0R2"/>
<keyword evidence="3" id="KW-1185">Reference proteome</keyword>
<dbReference type="InterPro" id="IPR036047">
    <property type="entry name" value="F-box-like_dom_sf"/>
</dbReference>
<dbReference type="PANTHER" id="PTHR31639:SF317">
    <property type="entry name" value="F-BOX DOMAIN-CONTAINING PROTEIN"/>
    <property type="match status" value="1"/>
</dbReference>
<reference evidence="2 3" key="1">
    <citation type="journal article" date="2022" name="Nat. Genet.">
        <title>Improved pea reference genome and pan-genome highlight genomic features and evolutionary characteristics.</title>
        <authorList>
            <person name="Yang T."/>
            <person name="Liu R."/>
            <person name="Luo Y."/>
            <person name="Hu S."/>
            <person name="Wang D."/>
            <person name="Wang C."/>
            <person name="Pandey M.K."/>
            <person name="Ge S."/>
            <person name="Xu Q."/>
            <person name="Li N."/>
            <person name="Li G."/>
            <person name="Huang Y."/>
            <person name="Saxena R.K."/>
            <person name="Ji Y."/>
            <person name="Li M."/>
            <person name="Yan X."/>
            <person name="He Y."/>
            <person name="Liu Y."/>
            <person name="Wang X."/>
            <person name="Xiang C."/>
            <person name="Varshney R.K."/>
            <person name="Ding H."/>
            <person name="Gao S."/>
            <person name="Zong X."/>
        </authorList>
    </citation>
    <scope>NUCLEOTIDE SEQUENCE [LARGE SCALE GENOMIC DNA]</scope>
    <source>
        <strain evidence="2 3">cv. Zhongwan 6</strain>
    </source>
</reference>
<dbReference type="Proteomes" id="UP001058974">
    <property type="component" value="Chromosome 3"/>
</dbReference>
<name>A0A9D5B0R2_PEA</name>
<evidence type="ECO:0000259" key="1">
    <source>
        <dbReference type="PROSITE" id="PS50181"/>
    </source>
</evidence>
<evidence type="ECO:0000313" key="3">
    <source>
        <dbReference type="Proteomes" id="UP001058974"/>
    </source>
</evidence>